<dbReference type="RefSeq" id="XP_030979290.1">
    <property type="nucleotide sequence ID" value="XM_031128011.1"/>
</dbReference>
<dbReference type="PANTHER" id="PTHR45527">
    <property type="entry name" value="NONRIBOSOMAL PEPTIDE SYNTHETASE"/>
    <property type="match status" value="1"/>
</dbReference>
<dbReference type="GeneID" id="41962920"/>
<dbReference type="Pfam" id="PF00501">
    <property type="entry name" value="AMP-binding"/>
    <property type="match status" value="1"/>
</dbReference>
<accession>A0A6P8AWL9</accession>
<dbReference type="InterPro" id="IPR042099">
    <property type="entry name" value="ANL_N_sf"/>
</dbReference>
<keyword evidence="3" id="KW-0436">Ligase</keyword>
<gene>
    <name evidence="6" type="ORF">PgNI_08009</name>
</gene>
<organism evidence="5 6">
    <name type="scientific">Pyricularia grisea</name>
    <name type="common">Crabgrass-specific blast fungus</name>
    <name type="synonym">Magnaporthe grisea</name>
    <dbReference type="NCBI Taxonomy" id="148305"/>
    <lineage>
        <taxon>Eukaryota</taxon>
        <taxon>Fungi</taxon>
        <taxon>Dikarya</taxon>
        <taxon>Ascomycota</taxon>
        <taxon>Pezizomycotina</taxon>
        <taxon>Sordariomycetes</taxon>
        <taxon>Sordariomycetidae</taxon>
        <taxon>Magnaporthales</taxon>
        <taxon>Pyriculariaceae</taxon>
        <taxon>Pyricularia</taxon>
    </lineage>
</organism>
<evidence type="ECO:0000256" key="2">
    <source>
        <dbReference type="ARBA" id="ARBA00022553"/>
    </source>
</evidence>
<dbReference type="SUPFAM" id="SSF56801">
    <property type="entry name" value="Acetyl-CoA synthetase-like"/>
    <property type="match status" value="1"/>
</dbReference>
<name>A0A6P8AWL9_PYRGI</name>
<dbReference type="GO" id="GO:0043041">
    <property type="term" value="P:amino acid activation for nonribosomal peptide biosynthetic process"/>
    <property type="evidence" value="ECO:0007669"/>
    <property type="project" value="TreeGrafter"/>
</dbReference>
<dbReference type="KEGG" id="pgri:PgNI_08009"/>
<dbReference type="GO" id="GO:0016874">
    <property type="term" value="F:ligase activity"/>
    <property type="evidence" value="ECO:0007669"/>
    <property type="project" value="UniProtKB-KW"/>
</dbReference>
<dbReference type="Proteomes" id="UP000515153">
    <property type="component" value="Chromosome V"/>
</dbReference>
<evidence type="ECO:0000256" key="1">
    <source>
        <dbReference type="ARBA" id="ARBA00022450"/>
    </source>
</evidence>
<keyword evidence="2" id="KW-0597">Phosphoprotein</keyword>
<dbReference type="AlphaFoldDB" id="A0A6P8AWL9"/>
<reference evidence="6" key="3">
    <citation type="submission" date="2025-08" db="UniProtKB">
        <authorList>
            <consortium name="RefSeq"/>
        </authorList>
    </citation>
    <scope>IDENTIFICATION</scope>
    <source>
        <strain evidence="6">NI907</strain>
    </source>
</reference>
<evidence type="ECO:0000259" key="4">
    <source>
        <dbReference type="Pfam" id="PF00501"/>
    </source>
</evidence>
<dbReference type="PANTHER" id="PTHR45527:SF16">
    <property type="entry name" value="NONRIBOSOMAL PEPTIDE SYNTHASE ATNA-RELATED"/>
    <property type="match status" value="1"/>
</dbReference>
<protein>
    <recommendedName>
        <fullName evidence="4">AMP-dependent synthetase/ligase domain-containing protein</fullName>
    </recommendedName>
</protein>
<reference evidence="6" key="2">
    <citation type="submission" date="2019-10" db="EMBL/GenBank/DDBJ databases">
        <authorList>
            <consortium name="NCBI Genome Project"/>
        </authorList>
    </citation>
    <scope>NUCLEOTIDE SEQUENCE</scope>
    <source>
        <strain evidence="6">NI907</strain>
    </source>
</reference>
<sequence length="158" mass="17360">MAPLKEVDMLSAYDRQRIEELNANLPQAKPGLFHDLIARHFAERPEHEAICAWDGSFTYSQVDDISSRIAAHLTSLGVGPESLVPFCIEKSAWAIIAMVSIMKAGAAFVPLDPSHPAARRQTIISQAGARVLLPGQIQSRKMQSTPFLLPEALDCQRV</sequence>
<keyword evidence="1" id="KW-0596">Phosphopantetheine</keyword>
<dbReference type="InterPro" id="IPR000873">
    <property type="entry name" value="AMP-dep_synth/lig_dom"/>
</dbReference>
<evidence type="ECO:0000256" key="3">
    <source>
        <dbReference type="ARBA" id="ARBA00022598"/>
    </source>
</evidence>
<dbReference type="GO" id="GO:0005737">
    <property type="term" value="C:cytoplasm"/>
    <property type="evidence" value="ECO:0007669"/>
    <property type="project" value="TreeGrafter"/>
</dbReference>
<keyword evidence="5" id="KW-1185">Reference proteome</keyword>
<proteinExistence type="predicted"/>
<dbReference type="GO" id="GO:0031177">
    <property type="term" value="F:phosphopantetheine binding"/>
    <property type="evidence" value="ECO:0007669"/>
    <property type="project" value="TreeGrafter"/>
</dbReference>
<dbReference type="Gene3D" id="3.40.50.12780">
    <property type="entry name" value="N-terminal domain of ligase-like"/>
    <property type="match status" value="1"/>
</dbReference>
<reference evidence="5 6" key="1">
    <citation type="journal article" date="2019" name="Mol. Biol. Evol.">
        <title>Blast fungal genomes show frequent chromosomal changes, gene gains and losses, and effector gene turnover.</title>
        <authorList>
            <person name="Gomez Luciano L.B."/>
            <person name="Jason Tsai I."/>
            <person name="Chuma I."/>
            <person name="Tosa Y."/>
            <person name="Chen Y.H."/>
            <person name="Li J.Y."/>
            <person name="Li M.Y."/>
            <person name="Jade Lu M.Y."/>
            <person name="Nakayashiki H."/>
            <person name="Li W.H."/>
        </authorList>
    </citation>
    <scope>NUCLEOTIDE SEQUENCE [LARGE SCALE GENOMIC DNA]</scope>
    <source>
        <strain evidence="5 6">NI907</strain>
    </source>
</reference>
<evidence type="ECO:0000313" key="5">
    <source>
        <dbReference type="Proteomes" id="UP000515153"/>
    </source>
</evidence>
<evidence type="ECO:0000313" key="6">
    <source>
        <dbReference type="RefSeq" id="XP_030979290.1"/>
    </source>
</evidence>
<feature type="domain" description="AMP-dependent synthetase/ligase" evidence="4">
    <location>
        <begin position="39"/>
        <end position="134"/>
    </location>
</feature>
<dbReference type="GO" id="GO:0044550">
    <property type="term" value="P:secondary metabolite biosynthetic process"/>
    <property type="evidence" value="ECO:0007669"/>
    <property type="project" value="TreeGrafter"/>
</dbReference>